<dbReference type="Proteomes" id="UP000217289">
    <property type="component" value="Chromosome"/>
</dbReference>
<feature type="region of interest" description="Disordered" evidence="1">
    <location>
        <begin position="349"/>
        <end position="379"/>
    </location>
</feature>
<accession>A0A250IJR6</accession>
<dbReference type="InterPro" id="IPR004027">
    <property type="entry name" value="SEC_C_motif"/>
</dbReference>
<name>A0A250IJR6_9BACT</name>
<dbReference type="SUPFAM" id="SSF103642">
    <property type="entry name" value="Sec-C motif"/>
    <property type="match status" value="1"/>
</dbReference>
<reference evidence="2 3" key="1">
    <citation type="submission" date="2017-06" db="EMBL/GenBank/DDBJ databases">
        <authorList>
            <person name="Kim H.J."/>
            <person name="Triplett B.A."/>
        </authorList>
    </citation>
    <scope>NUCLEOTIDE SEQUENCE [LARGE SCALE GENOMIC DNA]</scope>
    <source>
        <strain evidence="2 3">DSM 14713</strain>
    </source>
</reference>
<sequence>MSGTGRNEPCPCGSGQKSKKCCGGKRPPLMSPSSPGAPLHQRDERLVNEMVRYAHARWGPAWLQVAADAYFDGAETQPHQAHLQLFMPWVVNHWDVEGRPVREWFLEEHGTSLSQEDVEWLRGQRAVVLTLWEVLEVQPGVGLRVRDLLGQEEHFVQEVLGSQQLHPRDAVLGRVAESAGVTVFCGLYPYPLPPLAAHEVVKTVRRELRVHGNRMVSRKRLMEEDTTLGLVLLWRGEVEFLEERARLEPRLTNTDGDPFILVEDHYTFAPEARPGVMKRLAALKGAEWDEAEGEEEQCTFLKKGNAMHASWQNTVIGRARLQATTMRLETNSVRRADALRRRVEAACQGLITHQSREETEPSKLREGPRPPPEEPPTPEMQEVARDMKARHYAAWLDTKLPALQGRSPRQAVGTAAGRREVDAMLKEVENREARLPAGERMDVTGLRRELGLVP</sequence>
<dbReference type="AlphaFoldDB" id="A0A250IJR6"/>
<dbReference type="KEGG" id="mbd:MEBOL_004894"/>
<gene>
    <name evidence="2" type="ORF">MEBOL_004894</name>
</gene>
<dbReference type="Pfam" id="PF02810">
    <property type="entry name" value="SEC-C"/>
    <property type="match status" value="1"/>
</dbReference>
<feature type="region of interest" description="Disordered" evidence="1">
    <location>
        <begin position="1"/>
        <end position="40"/>
    </location>
</feature>
<dbReference type="EMBL" id="CP022163">
    <property type="protein sequence ID" value="ATB31431.1"/>
    <property type="molecule type" value="Genomic_DNA"/>
</dbReference>
<evidence type="ECO:0000313" key="3">
    <source>
        <dbReference type="Proteomes" id="UP000217289"/>
    </source>
</evidence>
<evidence type="ECO:0000256" key="1">
    <source>
        <dbReference type="SAM" id="MobiDB-lite"/>
    </source>
</evidence>
<keyword evidence="3" id="KW-1185">Reference proteome</keyword>
<organism evidence="2 3">
    <name type="scientific">Melittangium boletus DSM 14713</name>
    <dbReference type="NCBI Taxonomy" id="1294270"/>
    <lineage>
        <taxon>Bacteria</taxon>
        <taxon>Pseudomonadati</taxon>
        <taxon>Myxococcota</taxon>
        <taxon>Myxococcia</taxon>
        <taxon>Myxococcales</taxon>
        <taxon>Cystobacterineae</taxon>
        <taxon>Archangiaceae</taxon>
        <taxon>Melittangium</taxon>
    </lineage>
</organism>
<dbReference type="Gene3D" id="3.10.450.50">
    <property type="match status" value="1"/>
</dbReference>
<protein>
    <submittedName>
        <fullName evidence="2">Uncharacterized protein</fullName>
    </submittedName>
</protein>
<evidence type="ECO:0000313" key="2">
    <source>
        <dbReference type="EMBL" id="ATB31431.1"/>
    </source>
</evidence>
<proteinExistence type="predicted"/>
<feature type="compositionally biased region" description="Basic and acidic residues" evidence="1">
    <location>
        <begin position="354"/>
        <end position="372"/>
    </location>
</feature>